<dbReference type="GO" id="GO:0030307">
    <property type="term" value="P:positive regulation of cell growth"/>
    <property type="evidence" value="ECO:0007669"/>
    <property type="project" value="TreeGrafter"/>
</dbReference>
<feature type="compositionally biased region" description="Low complexity" evidence="11">
    <location>
        <begin position="597"/>
        <end position="614"/>
    </location>
</feature>
<evidence type="ECO:0000256" key="11">
    <source>
        <dbReference type="SAM" id="MobiDB-lite"/>
    </source>
</evidence>
<dbReference type="EMBL" id="KN822959">
    <property type="protein sequence ID" value="KIO31941.1"/>
    <property type="molecule type" value="Genomic_DNA"/>
</dbReference>
<dbReference type="GO" id="GO:0016579">
    <property type="term" value="P:protein deubiquitination"/>
    <property type="evidence" value="ECO:0007669"/>
    <property type="project" value="InterPro"/>
</dbReference>
<feature type="domain" description="UBP-type" evidence="13">
    <location>
        <begin position="76"/>
        <end position="173"/>
    </location>
</feature>
<keyword evidence="5" id="KW-0677">Repeat</keyword>
<dbReference type="Proteomes" id="UP000054248">
    <property type="component" value="Unassembled WGS sequence"/>
</dbReference>
<proteinExistence type="predicted"/>
<dbReference type="SUPFAM" id="SSF57850">
    <property type="entry name" value="RING/U-box"/>
    <property type="match status" value="1"/>
</dbReference>
<dbReference type="Gene3D" id="3.30.40.10">
    <property type="entry name" value="Zinc/RING finger domain, C3HC4 (zinc finger)"/>
    <property type="match status" value="1"/>
</dbReference>
<gene>
    <name evidence="14" type="ORF">M407DRAFT_4824</name>
</gene>
<keyword evidence="6 10" id="KW-0863">Zinc-finger</keyword>
<dbReference type="Pfam" id="PF00443">
    <property type="entry name" value="UCH"/>
    <property type="match status" value="1"/>
</dbReference>
<reference evidence="14 15" key="1">
    <citation type="submission" date="2014-04" db="EMBL/GenBank/DDBJ databases">
        <authorList>
            <consortium name="DOE Joint Genome Institute"/>
            <person name="Kuo A."/>
            <person name="Girlanda M."/>
            <person name="Perotto S."/>
            <person name="Kohler A."/>
            <person name="Nagy L.G."/>
            <person name="Floudas D."/>
            <person name="Copeland A."/>
            <person name="Barry K.W."/>
            <person name="Cichocki N."/>
            <person name="Veneault-Fourrey C."/>
            <person name="LaButti K."/>
            <person name="Lindquist E.A."/>
            <person name="Lipzen A."/>
            <person name="Lundell T."/>
            <person name="Morin E."/>
            <person name="Murat C."/>
            <person name="Sun H."/>
            <person name="Tunlid A."/>
            <person name="Henrissat B."/>
            <person name="Grigoriev I.V."/>
            <person name="Hibbett D.S."/>
            <person name="Martin F."/>
            <person name="Nordberg H.P."/>
            <person name="Cantor M.N."/>
            <person name="Hua S.X."/>
        </authorList>
    </citation>
    <scope>NUCLEOTIDE SEQUENCE [LARGE SCALE GENOMIC DNA]</scope>
    <source>
        <strain evidence="14 15">MUT 4182</strain>
    </source>
</reference>
<dbReference type="GO" id="GO:0010506">
    <property type="term" value="P:regulation of autophagy"/>
    <property type="evidence" value="ECO:0007669"/>
    <property type="project" value="TreeGrafter"/>
</dbReference>
<feature type="compositionally biased region" description="Polar residues" evidence="11">
    <location>
        <begin position="40"/>
        <end position="52"/>
    </location>
</feature>
<dbReference type="InterPro" id="IPR001394">
    <property type="entry name" value="Peptidase_C19_UCH"/>
</dbReference>
<feature type="region of interest" description="Disordered" evidence="11">
    <location>
        <begin position="1569"/>
        <end position="1610"/>
    </location>
</feature>
<feature type="region of interest" description="Disordered" evidence="11">
    <location>
        <begin position="541"/>
        <end position="560"/>
    </location>
</feature>
<evidence type="ECO:0000256" key="5">
    <source>
        <dbReference type="ARBA" id="ARBA00022737"/>
    </source>
</evidence>
<name>A0A0C3QSJ7_9AGAM</name>
<feature type="region of interest" description="Disordered" evidence="11">
    <location>
        <begin position="1301"/>
        <end position="1342"/>
    </location>
</feature>
<feature type="region of interest" description="Disordered" evidence="11">
    <location>
        <begin position="638"/>
        <end position="662"/>
    </location>
</feature>
<evidence type="ECO:0000256" key="3">
    <source>
        <dbReference type="ARBA" id="ARBA00022723"/>
    </source>
</evidence>
<dbReference type="SMART" id="SM00290">
    <property type="entry name" value="ZnF_UBP"/>
    <property type="match status" value="1"/>
</dbReference>
<dbReference type="InterPro" id="IPR036322">
    <property type="entry name" value="WD40_repeat_dom_sf"/>
</dbReference>
<evidence type="ECO:0000256" key="10">
    <source>
        <dbReference type="PROSITE-ProRule" id="PRU00502"/>
    </source>
</evidence>
<evidence type="ECO:0000256" key="4">
    <source>
        <dbReference type="ARBA" id="ARBA00022728"/>
    </source>
</evidence>
<feature type="region of interest" description="Disordered" evidence="11">
    <location>
        <begin position="1"/>
        <end position="62"/>
    </location>
</feature>
<dbReference type="SUPFAM" id="SSF48371">
    <property type="entry name" value="ARM repeat"/>
    <property type="match status" value="1"/>
</dbReference>
<evidence type="ECO:0000256" key="1">
    <source>
        <dbReference type="ARBA" id="ARBA00022574"/>
    </source>
</evidence>
<dbReference type="Pfam" id="PF14538">
    <property type="entry name" value="Raptor_N"/>
    <property type="match status" value="1"/>
</dbReference>
<evidence type="ECO:0000313" key="15">
    <source>
        <dbReference type="Proteomes" id="UP000054248"/>
    </source>
</evidence>
<dbReference type="Gene3D" id="3.90.70.10">
    <property type="entry name" value="Cysteine proteinases"/>
    <property type="match status" value="1"/>
</dbReference>
<keyword evidence="4" id="KW-0747">Spliceosome</keyword>
<dbReference type="InterPro" id="IPR001680">
    <property type="entry name" value="WD40_rpt"/>
</dbReference>
<keyword evidence="3" id="KW-0479">Metal-binding</keyword>
<keyword evidence="7" id="KW-0862">Zinc</keyword>
<feature type="region of interest" description="Disordered" evidence="11">
    <location>
        <begin position="1373"/>
        <end position="1397"/>
    </location>
</feature>
<feature type="region of interest" description="Disordered" evidence="11">
    <location>
        <begin position="1426"/>
        <end position="1500"/>
    </location>
</feature>
<keyword evidence="2" id="KW-0507">mRNA processing</keyword>
<dbReference type="GO" id="GO:0004843">
    <property type="term" value="F:cysteine-type deubiquitinase activity"/>
    <property type="evidence" value="ECO:0007669"/>
    <property type="project" value="InterPro"/>
</dbReference>
<dbReference type="Pfam" id="PF02148">
    <property type="entry name" value="zf-UBP"/>
    <property type="match status" value="1"/>
</dbReference>
<dbReference type="SUPFAM" id="SSF50978">
    <property type="entry name" value="WD40 repeat-like"/>
    <property type="match status" value="1"/>
</dbReference>
<dbReference type="InterPro" id="IPR015943">
    <property type="entry name" value="WD40/YVTN_repeat-like_dom_sf"/>
</dbReference>
<evidence type="ECO:0000259" key="13">
    <source>
        <dbReference type="PROSITE" id="PS50271"/>
    </source>
</evidence>
<dbReference type="GO" id="GO:0071230">
    <property type="term" value="P:cellular response to amino acid stimulus"/>
    <property type="evidence" value="ECO:0007669"/>
    <property type="project" value="TreeGrafter"/>
</dbReference>
<dbReference type="InterPro" id="IPR028889">
    <property type="entry name" value="USP"/>
</dbReference>
<evidence type="ECO:0000256" key="2">
    <source>
        <dbReference type="ARBA" id="ARBA00022664"/>
    </source>
</evidence>
<protein>
    <recommendedName>
        <fullName evidence="16">Raptor N-terminal CASPase-like domain-containing protein</fullName>
    </recommendedName>
</protein>
<dbReference type="InterPro" id="IPR001607">
    <property type="entry name" value="Znf_UBP"/>
</dbReference>
<feature type="compositionally biased region" description="Low complexity" evidence="11">
    <location>
        <begin position="1535"/>
        <end position="1555"/>
    </location>
</feature>
<feature type="region of interest" description="Disordered" evidence="11">
    <location>
        <begin position="588"/>
        <end position="620"/>
    </location>
</feature>
<feature type="compositionally biased region" description="Low complexity" evidence="11">
    <location>
        <begin position="1459"/>
        <end position="1496"/>
    </location>
</feature>
<dbReference type="PROSITE" id="PS00678">
    <property type="entry name" value="WD_REPEATS_1"/>
    <property type="match status" value="1"/>
</dbReference>
<dbReference type="Pfam" id="PF00400">
    <property type="entry name" value="WD40"/>
    <property type="match status" value="1"/>
</dbReference>
<dbReference type="GO" id="GO:0031931">
    <property type="term" value="C:TORC1 complex"/>
    <property type="evidence" value="ECO:0007669"/>
    <property type="project" value="InterPro"/>
</dbReference>
<dbReference type="GO" id="GO:0005737">
    <property type="term" value="C:cytoplasm"/>
    <property type="evidence" value="ECO:0007669"/>
    <property type="project" value="TreeGrafter"/>
</dbReference>
<dbReference type="InterPro" id="IPR033809">
    <property type="entry name" value="USP39"/>
</dbReference>
<evidence type="ECO:0000259" key="12">
    <source>
        <dbReference type="PROSITE" id="PS50235"/>
    </source>
</evidence>
<keyword evidence="15" id="KW-1185">Reference proteome</keyword>
<feature type="compositionally biased region" description="Basic and acidic residues" evidence="11">
    <location>
        <begin position="7"/>
        <end position="19"/>
    </location>
</feature>
<accession>A0A0C3QSJ7</accession>
<dbReference type="HOGENOM" id="CLU_001136_3_1_1"/>
<dbReference type="InterPro" id="IPR016024">
    <property type="entry name" value="ARM-type_fold"/>
</dbReference>
<feature type="compositionally biased region" description="Low complexity" evidence="11">
    <location>
        <begin position="1577"/>
        <end position="1594"/>
    </location>
</feature>
<dbReference type="GO" id="GO:0000245">
    <property type="term" value="P:spliceosomal complex assembly"/>
    <property type="evidence" value="ECO:0007669"/>
    <property type="project" value="InterPro"/>
</dbReference>
<dbReference type="GO" id="GO:0009267">
    <property type="term" value="P:cellular response to starvation"/>
    <property type="evidence" value="ECO:0007669"/>
    <property type="project" value="TreeGrafter"/>
</dbReference>
<dbReference type="PROSITE" id="PS50235">
    <property type="entry name" value="USP_3"/>
    <property type="match status" value="1"/>
</dbReference>
<dbReference type="PROSITE" id="PS50294">
    <property type="entry name" value="WD_REPEATS_REGION"/>
    <property type="match status" value="1"/>
</dbReference>
<dbReference type="InterPro" id="IPR019775">
    <property type="entry name" value="WD40_repeat_CS"/>
</dbReference>
<dbReference type="STRING" id="1051891.A0A0C3QSJ7"/>
<feature type="compositionally biased region" description="Low complexity" evidence="11">
    <location>
        <begin position="1313"/>
        <end position="1328"/>
    </location>
</feature>
<feature type="compositionally biased region" description="Polar residues" evidence="11">
    <location>
        <begin position="1301"/>
        <end position="1312"/>
    </location>
</feature>
<evidence type="ECO:0000313" key="14">
    <source>
        <dbReference type="EMBL" id="KIO31941.1"/>
    </source>
</evidence>
<dbReference type="OrthoDB" id="10262360at2759"/>
<dbReference type="SUPFAM" id="SSF54001">
    <property type="entry name" value="Cysteine proteinases"/>
    <property type="match status" value="1"/>
</dbReference>
<evidence type="ECO:0000256" key="8">
    <source>
        <dbReference type="ARBA" id="ARBA00023187"/>
    </source>
</evidence>
<dbReference type="GO" id="GO:0030674">
    <property type="term" value="F:protein-macromolecule adaptor activity"/>
    <property type="evidence" value="ECO:0007669"/>
    <property type="project" value="TreeGrafter"/>
</dbReference>
<feature type="domain" description="USP" evidence="12">
    <location>
        <begin position="201"/>
        <end position="529"/>
    </location>
</feature>
<dbReference type="InterPro" id="IPR013083">
    <property type="entry name" value="Znf_RING/FYVE/PHD"/>
</dbReference>
<dbReference type="PANTHER" id="PTHR12848">
    <property type="entry name" value="REGULATORY-ASSOCIATED PROTEIN OF MTOR"/>
    <property type="match status" value="1"/>
</dbReference>
<feature type="region of interest" description="Disordered" evidence="11">
    <location>
        <begin position="1530"/>
        <end position="1555"/>
    </location>
</feature>
<dbReference type="PRINTS" id="PR01547">
    <property type="entry name" value="YEAST176DUF"/>
</dbReference>
<dbReference type="SMART" id="SM00320">
    <property type="entry name" value="WD40"/>
    <property type="match status" value="6"/>
</dbReference>
<dbReference type="SMART" id="SM01302">
    <property type="entry name" value="Raptor_N"/>
    <property type="match status" value="1"/>
</dbReference>
<dbReference type="InterPro" id="IPR038765">
    <property type="entry name" value="Papain-like_cys_pep_sf"/>
</dbReference>
<evidence type="ECO:0000256" key="6">
    <source>
        <dbReference type="ARBA" id="ARBA00022771"/>
    </source>
</evidence>
<dbReference type="Gene3D" id="2.130.10.10">
    <property type="entry name" value="YVTN repeat-like/Quinoprotein amine dehydrogenase"/>
    <property type="match status" value="2"/>
</dbReference>
<reference evidence="15" key="2">
    <citation type="submission" date="2015-01" db="EMBL/GenBank/DDBJ databases">
        <title>Evolutionary Origins and Diversification of the Mycorrhizal Mutualists.</title>
        <authorList>
            <consortium name="DOE Joint Genome Institute"/>
            <consortium name="Mycorrhizal Genomics Consortium"/>
            <person name="Kohler A."/>
            <person name="Kuo A."/>
            <person name="Nagy L.G."/>
            <person name="Floudas D."/>
            <person name="Copeland A."/>
            <person name="Barry K.W."/>
            <person name="Cichocki N."/>
            <person name="Veneault-Fourrey C."/>
            <person name="LaButti K."/>
            <person name="Lindquist E.A."/>
            <person name="Lipzen A."/>
            <person name="Lundell T."/>
            <person name="Morin E."/>
            <person name="Murat C."/>
            <person name="Riley R."/>
            <person name="Ohm R."/>
            <person name="Sun H."/>
            <person name="Tunlid A."/>
            <person name="Henrissat B."/>
            <person name="Grigoriev I.V."/>
            <person name="Hibbett D.S."/>
            <person name="Martin F."/>
        </authorList>
    </citation>
    <scope>NUCLEOTIDE SEQUENCE [LARGE SCALE GENOMIC DNA]</scope>
    <source>
        <strain evidence="15">MUT 4182</strain>
    </source>
</reference>
<dbReference type="PANTHER" id="PTHR12848:SF16">
    <property type="entry name" value="REGULATORY-ASSOCIATED PROTEIN OF MTOR"/>
    <property type="match status" value="1"/>
</dbReference>
<dbReference type="GO" id="GO:0008270">
    <property type="term" value="F:zinc ion binding"/>
    <property type="evidence" value="ECO:0007669"/>
    <property type="project" value="UniProtKB-KW"/>
</dbReference>
<evidence type="ECO:0000256" key="7">
    <source>
        <dbReference type="ARBA" id="ARBA00022833"/>
    </source>
</evidence>
<dbReference type="PROSITE" id="PS50082">
    <property type="entry name" value="WD_REPEATS_2"/>
    <property type="match status" value="1"/>
</dbReference>
<keyword evidence="1 9" id="KW-0853">WD repeat</keyword>
<sequence length="2107" mass="233899">MPPTRAISEDAQSREDATRTLEPPTKKARLSAEPAGGLPSTDQTSILGSSNQEPPPDEDEWKDEVLAEPEDDVDRRSDLYLDTVNRMTLDFDFEKLCSVSLSNINVYGCLVCGKYFQGRGKSSYAYAHSIHEDHHVFINLETQKVYVLPDGYEVHDPSLDDISAVLSPTFTKGQVDALSSPSYVHRHSYDLSSKAYYPGFVGLNNIKRNDYLNVIIHALVHVPPLRDYLLLFKPSKPTATVATPSEPTAGGKKIKRGPPVTSSELLNRFAALAKKLWNPRLFKSQVSPHEFLQEVTRSSAGKFKITEQGDPVEFLGWLLNKLHSDMGGSRRKDSNFKTMQSHFLFLAVDLPPPPLFQDAVEKNIIPQVTLASVLAKYDGKTVQENGGELRRYKCQRLPPYIILHYKRFTKNVFVEEKNPTIVNFPIQGVDFSPYVDTNEPSASTVYDLIANVVHESTAGTARDKSNTAWKVQLRAGKISGGLGEESDLGDQDEKWFQIQDLIVEELQKEMIFLGETVLQLLKILRSTRFRVLVMATYGSRGSSLALDRDPDQSGFDLNTNAGEYKPRVDIEWWWQRMMSDGYNDHPDGHAQWRVDSPRSSSSRTASSRLPSSSAYDEEDGESLIAIPPNLPAWNIKRHITAGNPTPKPDSVKNLGPWRGKDNKHKTSQAILVICLNIGVDPPDIVKTNPCAVLECWIDPFSLPPSKALEAIGKNLVHQFETLNPRMKYKHYPDPSVDDTRKFCMTLRKLAKEERALFYYNGHGVPKPTASGEIWVFNRGYTQYIPVSLHDLQGWLGCPTIYVWDCSAAGHIIENFEKFAKRRDEEFYQQHPDPASQANYSPYLDCVHLAACAADETLPMCPDLPADVFTSALTSPIEMALRFYVLQNQHRLSVTIEDAMKIPGDLKDRRTPLGELNWIFTAITDTIAWTAFPKDLFKRFFRQDWTLAALSRNFLLAERIMRKYNCTPRTYPALPPAHMHPLWQSWDLAVDKPDTILNIPNELEHRAMCGFIMAMECRDHPGGQQAALDQNFLQSCASGLESADYLMRQWSALGMALLWDRFDYGKSYAVGTLSLPDLLLSFIMDDAAEVRAAIFFALSTLYGASASSDPHRRGGDGTGSMLHLNERDHLGFELKTGVEAILTGKDDASPIVRKEVVVLFSAIVHEWRGWFVIAAWAYWEGSRSDFNDLRHQLHLISTRNTNNRASIATTASGESSRTGRGAEGDPEVVWNGIEEFIERAPDEDSKSHNHTVLSSVFILYAALLDLTVDPYPEVANMAKTIADYITALLRESYFARLPASTIDSIPTSDIPQPQGTSSRSSAQARGGSALQPGRDGPNRNSLNLTESTLSTTIKRTSSIANSIRNLAAGYAFPTVADKGHPEGDEEEAEPRPSRQSVRGIALDAHPPRFEFKAAVPQPRFNFTAYLSPYPSRTADRNRTTPAASGGSLRSVRGGTQERQGASGSPASAPSTPKKPGGFYVPSSGRQTPSSTTGTSSPELSASSVGYTAADVIAALIEEDWERLRLRRLAGSRDQQQRQQRNQAMMQQQQLQNGQQQGQLQVSLSHLAQQQPAQTNVFRQSQNAAGAQSQGRSSAQLAVGQHANGRGPLSTENVRNAQNLSANGMQGSWMSDSSSSFVTTDSEGSGSHLALGLGSTTGVANILPLKSKYFDWSMEYFTEPQMRAAEDEEPGSVVFNEQSWRGQRNDRILVETQKQGLTANRCPWDKSLMTIQNSHPVRLLKFHQFETHLITVNNDRLVSVWDWAKKKRLACFDNGNPEGTSVTSLHFVNEETQALILTASADGMVKVFNNYDPDMAFDDYPIEMCSSFRALPRLSMSEHRSGVVTDWLQPYGLLVVGGDSKTIKIWDAHKETIATVSSDIPSENCSCVTSIAADLDGAATVVASFGDGSLGVYDRRSSRVQIRTRIYDKHSSWIQSVHWQRGSQREILSGSLDGKVILWDIRSVGGSVVEWEPFQGGLANFAVHDRTGVFAASSAIGRGVVRQQNIQVHSLPPRPHPPMKSEIKIPITSAQFQPSWQPSFFPSPGSLAFHPHEMMLGWGGYDGRIKIFGADLKRQIPSLDLPYDEVDGLEEFPPPPASVQTLEGRISPG</sequence>
<dbReference type="GO" id="GO:0031929">
    <property type="term" value="P:TOR signaling"/>
    <property type="evidence" value="ECO:0007669"/>
    <property type="project" value="InterPro"/>
</dbReference>
<feature type="repeat" description="WD" evidence="9">
    <location>
        <begin position="1925"/>
        <end position="1961"/>
    </location>
</feature>
<dbReference type="InterPro" id="IPR004083">
    <property type="entry name" value="Raptor"/>
</dbReference>
<evidence type="ECO:0008006" key="16">
    <source>
        <dbReference type="Google" id="ProtNLM"/>
    </source>
</evidence>
<organism evidence="14 15">
    <name type="scientific">Tulasnella calospora MUT 4182</name>
    <dbReference type="NCBI Taxonomy" id="1051891"/>
    <lineage>
        <taxon>Eukaryota</taxon>
        <taxon>Fungi</taxon>
        <taxon>Dikarya</taxon>
        <taxon>Basidiomycota</taxon>
        <taxon>Agaricomycotina</taxon>
        <taxon>Agaricomycetes</taxon>
        <taxon>Cantharellales</taxon>
        <taxon>Tulasnellaceae</taxon>
        <taxon>Tulasnella</taxon>
    </lineage>
</organism>
<keyword evidence="8" id="KW-0508">mRNA splicing</keyword>
<dbReference type="InterPro" id="IPR029347">
    <property type="entry name" value="Raptor_N"/>
</dbReference>
<feature type="region of interest" description="Disordered" evidence="11">
    <location>
        <begin position="2085"/>
        <end position="2107"/>
    </location>
</feature>
<evidence type="ECO:0000256" key="9">
    <source>
        <dbReference type="PROSITE-ProRule" id="PRU00221"/>
    </source>
</evidence>
<dbReference type="CDD" id="cd02669">
    <property type="entry name" value="Peptidase_C19M"/>
    <property type="match status" value="1"/>
</dbReference>
<dbReference type="GO" id="GO:0005681">
    <property type="term" value="C:spliceosomal complex"/>
    <property type="evidence" value="ECO:0007669"/>
    <property type="project" value="UniProtKB-KW"/>
</dbReference>
<dbReference type="PROSITE" id="PS50271">
    <property type="entry name" value="ZF_UBP"/>
    <property type="match status" value="1"/>
</dbReference>